<name>A0A0R2EJE4_9LACO</name>
<evidence type="ECO:0000313" key="2">
    <source>
        <dbReference type="Proteomes" id="UP000051442"/>
    </source>
</evidence>
<comment type="caution">
    <text evidence="1">The sequence shown here is derived from an EMBL/GenBank/DDBJ whole genome shotgun (WGS) entry which is preliminary data.</text>
</comment>
<reference evidence="1 2" key="1">
    <citation type="journal article" date="2015" name="Genome Announc.">
        <title>Expanding the biotechnology potential of lactobacilli through comparative genomics of 213 strains and associated genera.</title>
        <authorList>
            <person name="Sun Z."/>
            <person name="Harris H.M."/>
            <person name="McCann A."/>
            <person name="Guo C."/>
            <person name="Argimon S."/>
            <person name="Zhang W."/>
            <person name="Yang X."/>
            <person name="Jeffery I.B."/>
            <person name="Cooney J.C."/>
            <person name="Kagawa T.F."/>
            <person name="Liu W."/>
            <person name="Song Y."/>
            <person name="Salvetti E."/>
            <person name="Wrobel A."/>
            <person name="Rasinkangas P."/>
            <person name="Parkhill J."/>
            <person name="Rea M.C."/>
            <person name="O'Sullivan O."/>
            <person name="Ritari J."/>
            <person name="Douillard F.P."/>
            <person name="Paul Ross R."/>
            <person name="Yang R."/>
            <person name="Briner A.E."/>
            <person name="Felis G.E."/>
            <person name="de Vos W.M."/>
            <person name="Barrangou R."/>
            <person name="Klaenhammer T.R."/>
            <person name="Caufield P.W."/>
            <person name="Cui Y."/>
            <person name="Zhang H."/>
            <person name="O'Toole P.W."/>
        </authorList>
    </citation>
    <scope>NUCLEOTIDE SEQUENCE [LARGE SCALE GENOMIC DNA]</scope>
    <source>
        <strain evidence="1 2">DSM 23365</strain>
    </source>
</reference>
<dbReference type="OrthoDB" id="2313946at2"/>
<dbReference type="EMBL" id="AYZM01000178">
    <property type="protein sequence ID" value="KRN15526.1"/>
    <property type="molecule type" value="Genomic_DNA"/>
</dbReference>
<evidence type="ECO:0000313" key="1">
    <source>
        <dbReference type="EMBL" id="KRN15526.1"/>
    </source>
</evidence>
<keyword evidence="2" id="KW-1185">Reference proteome</keyword>
<organism evidence="1 2">
    <name type="scientific">Secundilactobacillus similis DSM 23365 = JCM 2765</name>
    <dbReference type="NCBI Taxonomy" id="1423804"/>
    <lineage>
        <taxon>Bacteria</taxon>
        <taxon>Bacillati</taxon>
        <taxon>Bacillota</taxon>
        <taxon>Bacilli</taxon>
        <taxon>Lactobacillales</taxon>
        <taxon>Lactobacillaceae</taxon>
        <taxon>Secundilactobacillus</taxon>
    </lineage>
</organism>
<dbReference type="AlphaFoldDB" id="A0A0R2EJE4"/>
<protein>
    <submittedName>
        <fullName evidence="1">Uncharacterized protein</fullName>
    </submittedName>
</protein>
<accession>A0A0R2EJE4</accession>
<gene>
    <name evidence="1" type="ORF">FD14_GL002867</name>
</gene>
<dbReference type="STRING" id="1423804.FD14_GL002867"/>
<dbReference type="PATRIC" id="fig|1423804.4.peg.3088"/>
<dbReference type="RefSeq" id="WP_054733635.1">
    <property type="nucleotide sequence ID" value="NZ_AYZM01000178.1"/>
</dbReference>
<sequence length="388" mass="43890">MNSIVSDLRYALQRKALVNVYQVKQDIVYTGYVAIIDDQGIILTTFDDSGIEDGAVYLTFGVIEFVEFDSSDLDSMQFRIENATDEHFVTYGQMVSAFDTKRPLIRQVLENSMVDESAVMVLDADDQSLNEGQVVRISGDDFDFRIFNKFDLGDRPKKHFTFDQVGLVEFEGKELTLQTVSMAFFDTMTSVPTKRISSLTGITEILHQAQETQQLLSFNPVADEGMFFVGTVNTITDENVMINLVDMTGQFGGYWLVRLNAIAQVTTQSDYLEVMQMYISIDQRLGVTKQPGLNDERLFDATTDLFQTVLAQATKFHRVIRLQLKDDQVVVGYLSKLGDKQVIFHQVEQGTVIDPLGTLIKISEIDEVAFDYLDAMLIEKQLRNQGEL</sequence>
<proteinExistence type="predicted"/>
<dbReference type="Proteomes" id="UP000051442">
    <property type="component" value="Unassembled WGS sequence"/>
</dbReference>